<evidence type="ECO:0000313" key="2">
    <source>
        <dbReference type="EMBL" id="MEB3372440.1"/>
    </source>
</evidence>
<dbReference type="RefSeq" id="WP_324269858.1">
    <property type="nucleotide sequence ID" value="NZ_JAWLNX010000048.1"/>
</dbReference>
<evidence type="ECO:0000313" key="3">
    <source>
        <dbReference type="Proteomes" id="UP001327093"/>
    </source>
</evidence>
<dbReference type="Proteomes" id="UP001327093">
    <property type="component" value="Unassembled WGS sequence"/>
</dbReference>
<proteinExistence type="predicted"/>
<name>A0ABU6ALL9_9PSEU</name>
<accession>A0ABU6ALL9</accession>
<keyword evidence="3" id="KW-1185">Reference proteome</keyword>
<reference evidence="2 3" key="1">
    <citation type="submission" date="2023-10" db="EMBL/GenBank/DDBJ databases">
        <title>Saccharopolyspora sp. nov., isolated from mangrove soil.</title>
        <authorList>
            <person name="Lu Y."/>
            <person name="Liu W."/>
        </authorList>
    </citation>
    <scope>NUCLEOTIDE SEQUENCE [LARGE SCALE GENOMIC DNA]</scope>
    <source>
        <strain evidence="2 3">S2-29</strain>
    </source>
</reference>
<sequence>MTLPEHPQARIEDLQRALEQARSDLTAFRTQVRSRIIQAHKDGDICLTGMNGGLRDLDLPEYVPGWNGTVTLTVEVCVTGTENEDTARQWAQEALVVSSHDSDVSVDDIDRDTHGFEEADEVDR</sequence>
<gene>
    <name evidence="2" type="ORF">R4I43_34085</name>
</gene>
<evidence type="ECO:0008006" key="4">
    <source>
        <dbReference type="Google" id="ProtNLM"/>
    </source>
</evidence>
<feature type="region of interest" description="Disordered" evidence="1">
    <location>
        <begin position="101"/>
        <end position="124"/>
    </location>
</feature>
<evidence type="ECO:0000256" key="1">
    <source>
        <dbReference type="SAM" id="MobiDB-lite"/>
    </source>
</evidence>
<protein>
    <recommendedName>
        <fullName evidence="4">YbaB/EbfC family DNA-binding protein</fullName>
    </recommendedName>
</protein>
<comment type="caution">
    <text evidence="2">The sequence shown here is derived from an EMBL/GenBank/DDBJ whole genome shotgun (WGS) entry which is preliminary data.</text>
</comment>
<organism evidence="2 3">
    <name type="scientific">Saccharopolyspora mangrovi</name>
    <dbReference type="NCBI Taxonomy" id="3082379"/>
    <lineage>
        <taxon>Bacteria</taxon>
        <taxon>Bacillati</taxon>
        <taxon>Actinomycetota</taxon>
        <taxon>Actinomycetes</taxon>
        <taxon>Pseudonocardiales</taxon>
        <taxon>Pseudonocardiaceae</taxon>
        <taxon>Saccharopolyspora</taxon>
    </lineage>
</organism>
<dbReference type="EMBL" id="JAWLNX010000048">
    <property type="protein sequence ID" value="MEB3372440.1"/>
    <property type="molecule type" value="Genomic_DNA"/>
</dbReference>